<dbReference type="Proteomes" id="UP000238322">
    <property type="component" value="Unassembled WGS sequence"/>
</dbReference>
<dbReference type="AlphaFoldDB" id="A0A2S8FKV4"/>
<comment type="caution">
    <text evidence="1">The sequence shown here is derived from an EMBL/GenBank/DDBJ whole genome shotgun (WGS) entry which is preliminary data.</text>
</comment>
<dbReference type="RefSeq" id="WP_105331808.1">
    <property type="nucleotide sequence ID" value="NZ_PUHY01000012.1"/>
</dbReference>
<dbReference type="OrthoDB" id="240576at2"/>
<evidence type="ECO:0008006" key="3">
    <source>
        <dbReference type="Google" id="ProtNLM"/>
    </source>
</evidence>
<accession>A0A2S8FKV4</accession>
<dbReference type="GO" id="GO:0015948">
    <property type="term" value="P:methanogenesis"/>
    <property type="evidence" value="ECO:0007669"/>
    <property type="project" value="InterPro"/>
</dbReference>
<sequence length="430" mass="46145">MPSSTTLEIHHDVPCPGCGCLCDDLQVTIENSCVASFEPACSLASAYLQAPTASAADCHIHGQPATIEEALKEAAACLKTSQAPLFFGLGETTSETVRKVVDLADRVGGIVDASHPTVFDPTGRVIQTTGMVTCSLGEIRHRADLVIFWGCDPQTTHPRHWERYSVEPTGRFVPGGRVDRHIIGIGSPNATTEACDSFIPLSSEQQIAALHALVSWAQKKPIDQAVLQTQLADATEPLAKLHQQIEAAKYFVIVLGDGFLRREAGRIPLELLAQYVRPLHELTRGAISILRPGPNWVGAGGVVASRTGYPGGAALTQGIPQFDPDNGAAWKLLAERRVDSALMFDGPWRSQLPQEAATSLSAIPTITLGHRADIASQEKNIFIPVARPGVGDIGTMSRMDDTPLPVRSLVETEVPTAREVVQKLLKMLAD</sequence>
<dbReference type="InterPro" id="IPR016457">
    <property type="entry name" value="Formylmethanofuran_DH_bsu"/>
</dbReference>
<evidence type="ECO:0000313" key="2">
    <source>
        <dbReference type="Proteomes" id="UP000238322"/>
    </source>
</evidence>
<dbReference type="PIRSF" id="PIRSF005646">
    <property type="entry name" value="FwdB"/>
    <property type="match status" value="1"/>
</dbReference>
<dbReference type="SUPFAM" id="SSF53706">
    <property type="entry name" value="Formate dehydrogenase/DMSO reductase, domains 1-3"/>
    <property type="match status" value="1"/>
</dbReference>
<evidence type="ECO:0000313" key="1">
    <source>
        <dbReference type="EMBL" id="PQO32796.1"/>
    </source>
</evidence>
<gene>
    <name evidence="1" type="ORF">C5Y83_21660</name>
</gene>
<organism evidence="1 2">
    <name type="scientific">Blastopirellula marina</name>
    <dbReference type="NCBI Taxonomy" id="124"/>
    <lineage>
        <taxon>Bacteria</taxon>
        <taxon>Pseudomonadati</taxon>
        <taxon>Planctomycetota</taxon>
        <taxon>Planctomycetia</taxon>
        <taxon>Pirellulales</taxon>
        <taxon>Pirellulaceae</taxon>
        <taxon>Blastopirellula</taxon>
    </lineage>
</organism>
<dbReference type="GO" id="GO:0018493">
    <property type="term" value="F:formylmethanofuran dehydrogenase activity"/>
    <property type="evidence" value="ECO:0007669"/>
    <property type="project" value="InterPro"/>
</dbReference>
<name>A0A2S8FKV4_9BACT</name>
<dbReference type="EMBL" id="PUHY01000012">
    <property type="protein sequence ID" value="PQO32796.1"/>
    <property type="molecule type" value="Genomic_DNA"/>
</dbReference>
<dbReference type="Gene3D" id="3.40.228.10">
    <property type="entry name" value="Dimethylsulfoxide Reductase, domain 2"/>
    <property type="match status" value="1"/>
</dbReference>
<protein>
    <recommendedName>
        <fullName evidence="3">Formylmethanofuran dehydrogenase subunit B</fullName>
    </recommendedName>
</protein>
<reference evidence="1 2" key="1">
    <citation type="submission" date="2018-02" db="EMBL/GenBank/DDBJ databases">
        <title>Comparative genomes isolates from brazilian mangrove.</title>
        <authorList>
            <person name="Araujo J.E."/>
            <person name="Taketani R.G."/>
            <person name="Silva M.C.P."/>
            <person name="Loureco M.V."/>
            <person name="Andreote F.D."/>
        </authorList>
    </citation>
    <scope>NUCLEOTIDE SEQUENCE [LARGE SCALE GENOMIC DNA]</scope>
    <source>
        <strain evidence="1 2">Hex-1 MGV</strain>
    </source>
</reference>
<proteinExistence type="predicted"/>